<dbReference type="InterPro" id="IPR009318">
    <property type="entry name" value="Gustatory_rcpt"/>
</dbReference>
<protein>
    <recommendedName>
        <fullName evidence="4">Gustatory receptor</fullName>
    </recommendedName>
</protein>
<keyword evidence="3" id="KW-1185">Reference proteome</keyword>
<evidence type="ECO:0000313" key="2">
    <source>
        <dbReference type="EMBL" id="GBN00739.1"/>
    </source>
</evidence>
<feature type="transmembrane region" description="Helical" evidence="1">
    <location>
        <begin position="71"/>
        <end position="100"/>
    </location>
</feature>
<dbReference type="EMBL" id="BGPR01004545">
    <property type="protein sequence ID" value="GBN00739.1"/>
    <property type="molecule type" value="Genomic_DNA"/>
</dbReference>
<reference evidence="2 3" key="1">
    <citation type="journal article" date="2019" name="Sci. Rep.">
        <title>Orb-weaving spider Araneus ventricosus genome elucidates the spidroin gene catalogue.</title>
        <authorList>
            <person name="Kono N."/>
            <person name="Nakamura H."/>
            <person name="Ohtoshi R."/>
            <person name="Moran D.A.P."/>
            <person name="Shinohara A."/>
            <person name="Yoshida Y."/>
            <person name="Fujiwara M."/>
            <person name="Mori M."/>
            <person name="Tomita M."/>
            <person name="Arakawa K."/>
        </authorList>
    </citation>
    <scope>NUCLEOTIDE SEQUENCE [LARGE SCALE GENOMIC DNA]</scope>
</reference>
<evidence type="ECO:0000256" key="1">
    <source>
        <dbReference type="SAM" id="Phobius"/>
    </source>
</evidence>
<dbReference type="GO" id="GO:0008527">
    <property type="term" value="F:taste receptor activity"/>
    <property type="evidence" value="ECO:0007669"/>
    <property type="project" value="InterPro"/>
</dbReference>
<dbReference type="Proteomes" id="UP000499080">
    <property type="component" value="Unassembled WGS sequence"/>
</dbReference>
<evidence type="ECO:0000313" key="3">
    <source>
        <dbReference type="Proteomes" id="UP000499080"/>
    </source>
</evidence>
<dbReference type="Pfam" id="PF06151">
    <property type="entry name" value="Trehalose_recp"/>
    <property type="match status" value="1"/>
</dbReference>
<evidence type="ECO:0008006" key="4">
    <source>
        <dbReference type="Google" id="ProtNLM"/>
    </source>
</evidence>
<feature type="transmembrane region" description="Helical" evidence="1">
    <location>
        <begin position="6"/>
        <end position="31"/>
    </location>
</feature>
<dbReference type="GO" id="GO:0016020">
    <property type="term" value="C:membrane"/>
    <property type="evidence" value="ECO:0007669"/>
    <property type="project" value="InterPro"/>
</dbReference>
<gene>
    <name evidence="2" type="ORF">AVEN_53849_1</name>
</gene>
<organism evidence="2 3">
    <name type="scientific">Araneus ventricosus</name>
    <name type="common">Orbweaver spider</name>
    <name type="synonym">Epeira ventricosa</name>
    <dbReference type="NCBI Taxonomy" id="182803"/>
    <lineage>
        <taxon>Eukaryota</taxon>
        <taxon>Metazoa</taxon>
        <taxon>Ecdysozoa</taxon>
        <taxon>Arthropoda</taxon>
        <taxon>Chelicerata</taxon>
        <taxon>Arachnida</taxon>
        <taxon>Araneae</taxon>
        <taxon>Araneomorphae</taxon>
        <taxon>Entelegynae</taxon>
        <taxon>Araneoidea</taxon>
        <taxon>Araneidae</taxon>
        <taxon>Araneus</taxon>
    </lineage>
</organism>
<accession>A0A4Y2KFG3</accession>
<sequence length="107" mass="12197">MNGVYIVVKVVYFTLSLGYFILIAYSAASVYEKDQNLRKRVKEISFTLRCLEDTERDGKLLLEFIRSKEKLIFTGSGIFTLTKSFLLAAGSVFISFNLLLLQLDRKG</sequence>
<keyword evidence="1" id="KW-0812">Transmembrane</keyword>
<dbReference type="AlphaFoldDB" id="A0A4Y2KFG3"/>
<keyword evidence="1" id="KW-1133">Transmembrane helix</keyword>
<proteinExistence type="predicted"/>
<name>A0A4Y2KFG3_ARAVE</name>
<dbReference type="OrthoDB" id="6425914at2759"/>
<comment type="caution">
    <text evidence="2">The sequence shown here is derived from an EMBL/GenBank/DDBJ whole genome shotgun (WGS) entry which is preliminary data.</text>
</comment>
<keyword evidence="1" id="KW-0472">Membrane</keyword>